<accession>A0AAD5XCN6</accession>
<feature type="non-terminal residue" evidence="2">
    <location>
        <position position="1"/>
    </location>
</feature>
<keyword evidence="1" id="KW-0812">Transmembrane</keyword>
<sequence length="151" mass="17755">MPVIHFRLLKTNFSSSLVVSLSLAMMIIPPMLFPCENYHVDQISKLFAWLVFVLRTFEIATFDRRLVRKWSLFDYFELLATSSNDPMRIERQPQSNKTGKLEKNWHPLVVNPQDRTPLFFLRVAAHLFLTLVAYALSRAYLAKHPYYENFG</sequence>
<evidence type="ECO:0000256" key="1">
    <source>
        <dbReference type="SAM" id="Phobius"/>
    </source>
</evidence>
<dbReference type="Proteomes" id="UP001211907">
    <property type="component" value="Unassembled WGS sequence"/>
</dbReference>
<proteinExistence type="predicted"/>
<dbReference type="AlphaFoldDB" id="A0AAD5XCN6"/>
<comment type="caution">
    <text evidence="2">The sequence shown here is derived from an EMBL/GenBank/DDBJ whole genome shotgun (WGS) entry which is preliminary data.</text>
</comment>
<feature type="transmembrane region" description="Helical" evidence="1">
    <location>
        <begin position="119"/>
        <end position="141"/>
    </location>
</feature>
<dbReference type="EMBL" id="JADGJH010000847">
    <property type="protein sequence ID" value="KAJ3121892.1"/>
    <property type="molecule type" value="Genomic_DNA"/>
</dbReference>
<reference evidence="2" key="1">
    <citation type="submission" date="2020-05" db="EMBL/GenBank/DDBJ databases">
        <title>Phylogenomic resolution of chytrid fungi.</title>
        <authorList>
            <person name="Stajich J.E."/>
            <person name="Amses K."/>
            <person name="Simmons R."/>
            <person name="Seto K."/>
            <person name="Myers J."/>
            <person name="Bonds A."/>
            <person name="Quandt C.A."/>
            <person name="Barry K."/>
            <person name="Liu P."/>
            <person name="Grigoriev I."/>
            <person name="Longcore J.E."/>
            <person name="James T.Y."/>
        </authorList>
    </citation>
    <scope>NUCLEOTIDE SEQUENCE</scope>
    <source>
        <strain evidence="2">JEL0513</strain>
    </source>
</reference>
<name>A0AAD5XCN6_9FUNG</name>
<evidence type="ECO:0000313" key="3">
    <source>
        <dbReference type="Proteomes" id="UP001211907"/>
    </source>
</evidence>
<organism evidence="2 3">
    <name type="scientific">Physocladia obscura</name>
    <dbReference type="NCBI Taxonomy" id="109957"/>
    <lineage>
        <taxon>Eukaryota</taxon>
        <taxon>Fungi</taxon>
        <taxon>Fungi incertae sedis</taxon>
        <taxon>Chytridiomycota</taxon>
        <taxon>Chytridiomycota incertae sedis</taxon>
        <taxon>Chytridiomycetes</taxon>
        <taxon>Chytridiales</taxon>
        <taxon>Chytriomycetaceae</taxon>
        <taxon>Physocladia</taxon>
    </lineage>
</organism>
<keyword evidence="3" id="KW-1185">Reference proteome</keyword>
<gene>
    <name evidence="2" type="ORF">HK100_012190</name>
</gene>
<evidence type="ECO:0000313" key="2">
    <source>
        <dbReference type="EMBL" id="KAJ3121892.1"/>
    </source>
</evidence>
<keyword evidence="1" id="KW-1133">Transmembrane helix</keyword>
<protein>
    <submittedName>
        <fullName evidence="2">Uncharacterized protein</fullName>
    </submittedName>
</protein>
<feature type="transmembrane region" description="Helical" evidence="1">
    <location>
        <begin position="12"/>
        <end position="34"/>
    </location>
</feature>
<keyword evidence="1" id="KW-0472">Membrane</keyword>